<evidence type="ECO:0000256" key="1">
    <source>
        <dbReference type="SAM" id="Phobius"/>
    </source>
</evidence>
<dbReference type="EMBL" id="BK032863">
    <property type="protein sequence ID" value="DAF64585.1"/>
    <property type="molecule type" value="Genomic_DNA"/>
</dbReference>
<accession>A0A8S5TN87</accession>
<evidence type="ECO:0000313" key="2">
    <source>
        <dbReference type="EMBL" id="DAF64585.1"/>
    </source>
</evidence>
<organism evidence="2">
    <name type="scientific">Siphoviridae sp. ctFH16</name>
    <dbReference type="NCBI Taxonomy" id="2827817"/>
    <lineage>
        <taxon>Viruses</taxon>
        <taxon>Duplodnaviria</taxon>
        <taxon>Heunggongvirae</taxon>
        <taxon>Uroviricota</taxon>
        <taxon>Caudoviricetes</taxon>
    </lineage>
</organism>
<sequence length="30" mass="3408">MIKMEWMTNVTCAVVTIVTLTLLIQAIKRS</sequence>
<keyword evidence="1" id="KW-1133">Transmembrane helix</keyword>
<name>A0A8S5TN87_9CAUD</name>
<proteinExistence type="predicted"/>
<keyword evidence="1" id="KW-0812">Transmembrane</keyword>
<feature type="transmembrane region" description="Helical" evidence="1">
    <location>
        <begin position="6"/>
        <end position="27"/>
    </location>
</feature>
<protein>
    <submittedName>
        <fullName evidence="2">Uncharacterized protein</fullName>
    </submittedName>
</protein>
<reference evidence="2" key="1">
    <citation type="journal article" date="2021" name="Proc. Natl. Acad. Sci. U.S.A.">
        <title>A Catalog of Tens of Thousands of Viruses from Human Metagenomes Reveals Hidden Associations with Chronic Diseases.</title>
        <authorList>
            <person name="Tisza M.J."/>
            <person name="Buck C.B."/>
        </authorList>
    </citation>
    <scope>NUCLEOTIDE SEQUENCE</scope>
    <source>
        <strain evidence="2">CtFH16</strain>
    </source>
</reference>
<keyword evidence="1" id="KW-0472">Membrane</keyword>